<keyword evidence="2" id="KW-1185">Reference proteome</keyword>
<sequence>MKNILNLKSLFYAGLLLIAGCSETDYEMGELTAPTNVMIETSLVGQDEAHPYGDGSGDVEISVTADNAIAYKIDFGTSANPDFKSFTNKISKKFTALGVNTYTLTVVAYGAGGTATTVTQDVTVESIFSPQPEIITSLVGDGSKTWVVDKSVPGHFGVGPFSDGSVWPEWWSAGVDEKVESANCFYTATFTFSETANGYSLTVDAPDGAFTKTGSLSNNLPGIPAEGAEGCYDGYTGGSSAFSFVPSSTGVPESTPSTKTAIELIGSETFIGYGAVQKEYEILEISEDHLYLRVQGTETGNAWYVRLIPAE</sequence>
<protein>
    <recommendedName>
        <fullName evidence="3">PKD domain-containing protein</fullName>
    </recommendedName>
</protein>
<evidence type="ECO:0000313" key="2">
    <source>
        <dbReference type="Proteomes" id="UP000219193"/>
    </source>
</evidence>
<reference evidence="2" key="1">
    <citation type="submission" date="2017-09" db="EMBL/GenBank/DDBJ databases">
        <authorList>
            <person name="Varghese N."/>
            <person name="Submissions S."/>
        </authorList>
    </citation>
    <scope>NUCLEOTIDE SEQUENCE [LARGE SCALE GENOMIC DNA]</scope>
    <source>
        <strain evidence="2">CGMCC 1.12641</strain>
    </source>
</reference>
<evidence type="ECO:0008006" key="3">
    <source>
        <dbReference type="Google" id="ProtNLM"/>
    </source>
</evidence>
<accession>A0A285X3K8</accession>
<proteinExistence type="predicted"/>
<organism evidence="1 2">
    <name type="scientific">Salinimicrobium sediminis</name>
    <dbReference type="NCBI Taxonomy" id="1343891"/>
    <lineage>
        <taxon>Bacteria</taxon>
        <taxon>Pseudomonadati</taxon>
        <taxon>Bacteroidota</taxon>
        <taxon>Flavobacteriia</taxon>
        <taxon>Flavobacteriales</taxon>
        <taxon>Flavobacteriaceae</taxon>
        <taxon>Salinimicrobium</taxon>
    </lineage>
</organism>
<dbReference type="Proteomes" id="UP000219193">
    <property type="component" value="Unassembled WGS sequence"/>
</dbReference>
<dbReference type="RefSeq" id="WP_097055310.1">
    <property type="nucleotide sequence ID" value="NZ_OCMF01000001.1"/>
</dbReference>
<gene>
    <name evidence="1" type="ORF">SAMN06296241_1115</name>
</gene>
<dbReference type="PROSITE" id="PS51257">
    <property type="entry name" value="PROKAR_LIPOPROTEIN"/>
    <property type="match status" value="1"/>
</dbReference>
<name>A0A285X3K8_9FLAO</name>
<evidence type="ECO:0000313" key="1">
    <source>
        <dbReference type="EMBL" id="SOC79586.1"/>
    </source>
</evidence>
<dbReference type="OrthoDB" id="9809583at2"/>
<dbReference type="EMBL" id="OCMF01000001">
    <property type="protein sequence ID" value="SOC79586.1"/>
    <property type="molecule type" value="Genomic_DNA"/>
</dbReference>
<dbReference type="AlphaFoldDB" id="A0A285X3K8"/>